<dbReference type="EnsemblMetazoa" id="AMAM000352-RA">
    <property type="protein sequence ID" value="AMAM000352-PA"/>
    <property type="gene ID" value="AMAM000352"/>
</dbReference>
<dbReference type="GO" id="GO:0000049">
    <property type="term" value="F:tRNA binding"/>
    <property type="evidence" value="ECO:0007669"/>
    <property type="project" value="UniProtKB-UniRule"/>
</dbReference>
<sequence length="649" mass="70870">MCHTNVSLFLSLSHPATPTVRSAKGVEVWKSEQQKQQLTFLPDARFTPDQSKSCRAIVYSPDGRFLAWANGSTVQLCRVGAGGWKPIASLPRPKACHLRFSPLSNYLMTWEVYTENPTETPKEKPNLFIYRAETGEEVFSIIQKRHQDWQMHWSCDESIAALLVGGEALFYEHGPSGPGFKQVVKRFGSLRNGGISVAPGPSPPHIGVYMPGTKGAPSMCRLFKYPNLELNQPVASKSFFQADKVDMMWNRKGTGLILMTSTDVDTSGVSYYGKQALHYMTPKGDSCGIQLKAEGPIHDVAWSPKSTEFCVVYGFMPARATLFNLKCDVVYDFEPGNRNSIFYNDFGNLVLFGGFGNLPGYIETWDLPRRKKLASFKAPDTTLLEWHPAGDTFMTATTAPRLRMSNGFKVWHYSGALLGEYDWSGELLEVIWQKYPPGTYKEPAISDEKLVGIVSATPVASKQKYIPPGARGNVTVTASGETIDLRPPIPGLPAGYRSSVQIKTSRKNKKAANKAAAAAAAAVAAVPGNEGEVGGETATVAPPAVSRKAKKNAKNNHVDTGDLTNGNANTTNTKSSGGSSTNDGNGPQKVSPTGDPTKDKKIKAIHKKLKDIKVLKEKHERGETLVHTQVIKMNSESQLMQELEALKVA</sequence>
<dbReference type="InterPro" id="IPR011387">
    <property type="entry name" value="TIF2A"/>
</dbReference>
<feature type="region of interest" description="Disordered" evidence="10">
    <location>
        <begin position="526"/>
        <end position="601"/>
    </location>
</feature>
<comment type="similarity">
    <text evidence="2 9">Belongs to the WD repeat EIF2A family.</text>
</comment>
<organism evidence="12 13">
    <name type="scientific">Anopheles maculatus</name>
    <dbReference type="NCBI Taxonomy" id="74869"/>
    <lineage>
        <taxon>Eukaryota</taxon>
        <taxon>Metazoa</taxon>
        <taxon>Ecdysozoa</taxon>
        <taxon>Arthropoda</taxon>
        <taxon>Hexapoda</taxon>
        <taxon>Insecta</taxon>
        <taxon>Pterygota</taxon>
        <taxon>Neoptera</taxon>
        <taxon>Endopterygota</taxon>
        <taxon>Diptera</taxon>
        <taxon>Nematocera</taxon>
        <taxon>Culicoidea</taxon>
        <taxon>Culicidae</taxon>
        <taxon>Anophelinae</taxon>
        <taxon>Anopheles</taxon>
        <taxon>Anopheles maculatus group</taxon>
    </lineage>
</organism>
<evidence type="ECO:0000256" key="8">
    <source>
        <dbReference type="ARBA" id="ARBA00022917"/>
    </source>
</evidence>
<dbReference type="Gene3D" id="2.130.10.10">
    <property type="entry name" value="YVTN repeat-like/Quinoprotein amine dehydrogenase"/>
    <property type="match status" value="1"/>
</dbReference>
<comment type="function">
    <text evidence="1 9">Functions in the early steps of protein synthesis of a small number of specific mRNAs. Acts by directing the binding of methionyl-tRNAi to 40S ribosomal subunits. In contrast to the eIF-2 complex, it binds methionyl-tRNAi to 40S subunits in a codon-dependent manner, whereas the eIF-2 complex binds methionyl-tRNAi to 40S subunits in a GTP-dependent manner.</text>
</comment>
<dbReference type="InterPro" id="IPR013979">
    <property type="entry name" value="TIF_beta_prop-like"/>
</dbReference>
<keyword evidence="8 9" id="KW-0648">Protein biosynthesis</keyword>
<dbReference type="InterPro" id="IPR015943">
    <property type="entry name" value="WD40/YVTN_repeat-like_dom_sf"/>
</dbReference>
<keyword evidence="5" id="KW-0853">WD repeat</keyword>
<dbReference type="SUPFAM" id="SSF82171">
    <property type="entry name" value="DPP6 N-terminal domain-like"/>
    <property type="match status" value="1"/>
</dbReference>
<dbReference type="PANTHER" id="PTHR13227:SF0">
    <property type="entry name" value="EUKARYOTIC TRANSLATION INITIATION FACTOR 2A"/>
    <property type="match status" value="1"/>
</dbReference>
<accession>A0A182S614</accession>
<keyword evidence="13" id="KW-1185">Reference proteome</keyword>
<feature type="compositionally biased region" description="Low complexity" evidence="10">
    <location>
        <begin position="561"/>
        <end position="586"/>
    </location>
</feature>
<evidence type="ECO:0000259" key="11">
    <source>
        <dbReference type="Pfam" id="PF08662"/>
    </source>
</evidence>
<reference evidence="12" key="2">
    <citation type="submission" date="2020-05" db="UniProtKB">
        <authorList>
            <consortium name="EnsemblMetazoa"/>
        </authorList>
    </citation>
    <scope>IDENTIFICATION</scope>
    <source>
        <strain evidence="12">maculatus3</strain>
    </source>
</reference>
<proteinExistence type="inferred from homology"/>
<dbReference type="GO" id="GO:0043022">
    <property type="term" value="F:ribosome binding"/>
    <property type="evidence" value="ECO:0007669"/>
    <property type="project" value="UniProtKB-UniRule"/>
</dbReference>
<dbReference type="GO" id="GO:0003729">
    <property type="term" value="F:mRNA binding"/>
    <property type="evidence" value="ECO:0007669"/>
    <property type="project" value="TreeGrafter"/>
</dbReference>
<dbReference type="GO" id="GO:0006417">
    <property type="term" value="P:regulation of translation"/>
    <property type="evidence" value="ECO:0007669"/>
    <property type="project" value="UniProtKB-KW"/>
</dbReference>
<evidence type="ECO:0000256" key="5">
    <source>
        <dbReference type="ARBA" id="ARBA00022574"/>
    </source>
</evidence>
<feature type="domain" description="Translation initiation factor beta propellor-like" evidence="11">
    <location>
        <begin position="237"/>
        <end position="430"/>
    </location>
</feature>
<evidence type="ECO:0000256" key="7">
    <source>
        <dbReference type="ARBA" id="ARBA00022845"/>
    </source>
</evidence>
<name>A0A182S614_9DIPT</name>
<evidence type="ECO:0000256" key="1">
    <source>
        <dbReference type="ARBA" id="ARBA00003993"/>
    </source>
</evidence>
<evidence type="ECO:0000256" key="4">
    <source>
        <dbReference type="ARBA" id="ARBA00022540"/>
    </source>
</evidence>
<dbReference type="AlphaFoldDB" id="A0A182S614"/>
<keyword evidence="4 9" id="KW-0396">Initiation factor</keyword>
<keyword evidence="7 9" id="KW-0810">Translation regulation</keyword>
<evidence type="ECO:0000313" key="13">
    <source>
        <dbReference type="Proteomes" id="UP000075901"/>
    </source>
</evidence>
<reference evidence="13" key="1">
    <citation type="submission" date="2013-09" db="EMBL/GenBank/DDBJ databases">
        <title>The Genome Sequence of Anopheles maculatus species B.</title>
        <authorList>
            <consortium name="The Broad Institute Genomics Platform"/>
            <person name="Neafsey D.E."/>
            <person name="Besansky N."/>
            <person name="Howell P."/>
            <person name="Walton C."/>
            <person name="Young S.K."/>
            <person name="Zeng Q."/>
            <person name="Gargeya S."/>
            <person name="Fitzgerald M."/>
            <person name="Haas B."/>
            <person name="Abouelleil A."/>
            <person name="Allen A.W."/>
            <person name="Alvarado L."/>
            <person name="Arachchi H.M."/>
            <person name="Berlin A.M."/>
            <person name="Chapman S.B."/>
            <person name="Gainer-Dewar J."/>
            <person name="Goldberg J."/>
            <person name="Griggs A."/>
            <person name="Gujja S."/>
            <person name="Hansen M."/>
            <person name="Howarth C."/>
            <person name="Imamovic A."/>
            <person name="Ireland A."/>
            <person name="Larimer J."/>
            <person name="McCowan C."/>
            <person name="Murphy C."/>
            <person name="Pearson M."/>
            <person name="Poon T.W."/>
            <person name="Priest M."/>
            <person name="Roberts A."/>
            <person name="Saif S."/>
            <person name="Shea T."/>
            <person name="Sisk P."/>
            <person name="Sykes S."/>
            <person name="Wortman J."/>
            <person name="Nusbaum C."/>
            <person name="Birren B."/>
        </authorList>
    </citation>
    <scope>NUCLEOTIDE SEQUENCE [LARGE SCALE GENOMIC DNA]</scope>
    <source>
        <strain evidence="13">maculatus3</strain>
    </source>
</reference>
<evidence type="ECO:0000256" key="2">
    <source>
        <dbReference type="ARBA" id="ARBA00009573"/>
    </source>
</evidence>
<protein>
    <recommendedName>
        <fullName evidence="3 9">Eukaryotic translation initiation factor 2A</fullName>
        <shortName evidence="9">eIF-2A</shortName>
    </recommendedName>
</protein>
<dbReference type="GO" id="GO:0003743">
    <property type="term" value="F:translation initiation factor activity"/>
    <property type="evidence" value="ECO:0007669"/>
    <property type="project" value="UniProtKB-UniRule"/>
</dbReference>
<keyword evidence="6" id="KW-0677">Repeat</keyword>
<feature type="region of interest" description="Disordered" evidence="10">
    <location>
        <begin position="488"/>
        <end position="507"/>
    </location>
</feature>
<dbReference type="VEuPathDB" id="VectorBase:AMAM000352"/>
<dbReference type="PIRSF" id="PIRSF017222">
    <property type="entry name" value="eIF2A"/>
    <property type="match status" value="1"/>
</dbReference>
<dbReference type="PANTHER" id="PTHR13227">
    <property type="entry name" value="EUKARYOTIC TRANSLATION INITIATION FACTOR 2A"/>
    <property type="match status" value="1"/>
</dbReference>
<evidence type="ECO:0000313" key="12">
    <source>
        <dbReference type="EnsemblMetazoa" id="AMAM000352-PA"/>
    </source>
</evidence>
<dbReference type="GO" id="GO:0022627">
    <property type="term" value="C:cytosolic small ribosomal subunit"/>
    <property type="evidence" value="ECO:0007669"/>
    <property type="project" value="TreeGrafter"/>
</dbReference>
<evidence type="ECO:0000256" key="9">
    <source>
        <dbReference type="PIRNR" id="PIRNR017222"/>
    </source>
</evidence>
<dbReference type="Pfam" id="PF08662">
    <property type="entry name" value="eIF2A"/>
    <property type="match status" value="1"/>
</dbReference>
<dbReference type="Proteomes" id="UP000075901">
    <property type="component" value="Unassembled WGS sequence"/>
</dbReference>
<evidence type="ECO:0000256" key="10">
    <source>
        <dbReference type="SAM" id="MobiDB-lite"/>
    </source>
</evidence>
<evidence type="ECO:0000256" key="3">
    <source>
        <dbReference type="ARBA" id="ARBA00013819"/>
    </source>
</evidence>
<evidence type="ECO:0000256" key="6">
    <source>
        <dbReference type="ARBA" id="ARBA00022737"/>
    </source>
</evidence>